<dbReference type="InterPro" id="IPR007278">
    <property type="entry name" value="DUF397"/>
</dbReference>
<evidence type="ECO:0000313" key="2">
    <source>
        <dbReference type="EMBL" id="MDT0400228.1"/>
    </source>
</evidence>
<accession>A0ABU2Q725</accession>
<feature type="non-terminal residue" evidence="2">
    <location>
        <position position="41"/>
    </location>
</feature>
<gene>
    <name evidence="2" type="ORF">RM705_36855</name>
</gene>
<evidence type="ECO:0000259" key="1">
    <source>
        <dbReference type="Pfam" id="PF04149"/>
    </source>
</evidence>
<name>A0ABU2Q725_9ACTN</name>
<proteinExistence type="predicted"/>
<reference evidence="3" key="1">
    <citation type="submission" date="2023-07" db="EMBL/GenBank/DDBJ databases">
        <title>30 novel species of actinomycetes from the DSMZ collection.</title>
        <authorList>
            <person name="Nouioui I."/>
        </authorList>
    </citation>
    <scope>NUCLEOTIDE SEQUENCE [LARGE SCALE GENOMIC DNA]</scope>
    <source>
        <strain evidence="3">DSM 41636</strain>
    </source>
</reference>
<keyword evidence="3" id="KW-1185">Reference proteome</keyword>
<dbReference type="Proteomes" id="UP001183881">
    <property type="component" value="Unassembled WGS sequence"/>
</dbReference>
<protein>
    <submittedName>
        <fullName evidence="2">DUF397 domain-containing protein</fullName>
    </submittedName>
</protein>
<feature type="domain" description="DUF397" evidence="1">
    <location>
        <begin position="13"/>
        <end position="40"/>
    </location>
</feature>
<dbReference type="RefSeq" id="WP_311649695.1">
    <property type="nucleotide sequence ID" value="NZ_JAVRFA010000513.1"/>
</dbReference>
<dbReference type="EMBL" id="JAVRFA010000513">
    <property type="protein sequence ID" value="MDT0400228.1"/>
    <property type="molecule type" value="Genomic_DNA"/>
</dbReference>
<evidence type="ECO:0000313" key="3">
    <source>
        <dbReference type="Proteomes" id="UP001183881"/>
    </source>
</evidence>
<comment type="caution">
    <text evidence="2">The sequence shown here is derived from an EMBL/GenBank/DDBJ whole genome shotgun (WGS) entry which is preliminary data.</text>
</comment>
<dbReference type="Pfam" id="PF04149">
    <property type="entry name" value="DUF397"/>
    <property type="match status" value="1"/>
</dbReference>
<sequence>MSRSDAVAVAPELAWFKSSYSDGTDGNSCVELALTPGTVHV</sequence>
<organism evidence="2 3">
    <name type="scientific">Streptomyces edwardsiae</name>
    <dbReference type="NCBI Taxonomy" id="3075527"/>
    <lineage>
        <taxon>Bacteria</taxon>
        <taxon>Bacillati</taxon>
        <taxon>Actinomycetota</taxon>
        <taxon>Actinomycetes</taxon>
        <taxon>Kitasatosporales</taxon>
        <taxon>Streptomycetaceae</taxon>
        <taxon>Streptomyces</taxon>
    </lineage>
</organism>